<sequence>MTVNTSSVDDPLLPWLWSIKKAIDDPNLAQSNGTDLHNLLSNCTRNFKNEGRYRNDVRFLKIWFLYMEFSQDFESIFGELEQYKICITRSLLYESYALFLEAKGRLTDALLVYQLGISRNAEPLERLNKAQALFRDRMFEIVNACSLKKIDAIDSSGHG</sequence>
<dbReference type="EMBL" id="CM018047">
    <property type="protein sequence ID" value="KAA8524345.1"/>
    <property type="molecule type" value="Genomic_DNA"/>
</dbReference>
<name>A0A5J4ZZU3_9ASTE</name>
<dbReference type="Proteomes" id="UP000325577">
    <property type="component" value="Linkage Group LG4"/>
</dbReference>
<evidence type="ECO:0000259" key="1">
    <source>
        <dbReference type="PROSITE" id="PS51489"/>
    </source>
</evidence>
<evidence type="ECO:0000313" key="3">
    <source>
        <dbReference type="Proteomes" id="UP000325577"/>
    </source>
</evidence>
<dbReference type="InterPro" id="IPR013212">
    <property type="entry name" value="Mad3/Bub1_I"/>
</dbReference>
<dbReference type="GO" id="GO:0032991">
    <property type="term" value="C:protein-containing complex"/>
    <property type="evidence" value="ECO:0007669"/>
    <property type="project" value="UniProtKB-ARBA"/>
</dbReference>
<dbReference type="PANTHER" id="PTHR14030">
    <property type="entry name" value="MITOTIC CHECKPOINT SERINE/THREONINE-PROTEIN KINASE BUB1"/>
    <property type="match status" value="1"/>
</dbReference>
<dbReference type="Pfam" id="PF08311">
    <property type="entry name" value="Mad3_BUB1_I"/>
    <property type="match status" value="1"/>
</dbReference>
<gene>
    <name evidence="2" type="ORF">F0562_010768</name>
</gene>
<organism evidence="2 3">
    <name type="scientific">Nyssa sinensis</name>
    <dbReference type="NCBI Taxonomy" id="561372"/>
    <lineage>
        <taxon>Eukaryota</taxon>
        <taxon>Viridiplantae</taxon>
        <taxon>Streptophyta</taxon>
        <taxon>Embryophyta</taxon>
        <taxon>Tracheophyta</taxon>
        <taxon>Spermatophyta</taxon>
        <taxon>Magnoliopsida</taxon>
        <taxon>eudicotyledons</taxon>
        <taxon>Gunneridae</taxon>
        <taxon>Pentapetalae</taxon>
        <taxon>asterids</taxon>
        <taxon>Cornales</taxon>
        <taxon>Nyssaceae</taxon>
        <taxon>Nyssa</taxon>
    </lineage>
</organism>
<proteinExistence type="predicted"/>
<dbReference type="GO" id="GO:0007094">
    <property type="term" value="P:mitotic spindle assembly checkpoint signaling"/>
    <property type="evidence" value="ECO:0007669"/>
    <property type="project" value="InterPro"/>
</dbReference>
<dbReference type="OrthoDB" id="248495at2759"/>
<evidence type="ECO:0000313" key="2">
    <source>
        <dbReference type="EMBL" id="KAA8524345.1"/>
    </source>
</evidence>
<dbReference type="SMART" id="SM00777">
    <property type="entry name" value="Mad3_BUB1_I"/>
    <property type="match status" value="1"/>
</dbReference>
<feature type="domain" description="BUB1 N-terminal" evidence="1">
    <location>
        <begin position="1"/>
        <end position="156"/>
    </location>
</feature>
<accession>A0A5J4ZZU3</accession>
<dbReference type="GO" id="GO:0004672">
    <property type="term" value="F:protein kinase activity"/>
    <property type="evidence" value="ECO:0007669"/>
    <property type="project" value="TreeGrafter"/>
</dbReference>
<dbReference type="PROSITE" id="PS51489">
    <property type="entry name" value="BUB1_N"/>
    <property type="match status" value="1"/>
</dbReference>
<keyword evidence="3" id="KW-1185">Reference proteome</keyword>
<dbReference type="PANTHER" id="PTHR14030:SF4">
    <property type="entry name" value="BUB1 KINASE, ISOFORM A-RELATED"/>
    <property type="match status" value="1"/>
</dbReference>
<reference evidence="2 3" key="1">
    <citation type="submission" date="2019-09" db="EMBL/GenBank/DDBJ databases">
        <title>A chromosome-level genome assembly of the Chinese tupelo Nyssa sinensis.</title>
        <authorList>
            <person name="Yang X."/>
            <person name="Kang M."/>
            <person name="Yang Y."/>
            <person name="Xiong H."/>
            <person name="Wang M."/>
            <person name="Zhang Z."/>
            <person name="Wang Z."/>
            <person name="Wu H."/>
            <person name="Ma T."/>
            <person name="Liu J."/>
            <person name="Xi Z."/>
        </authorList>
    </citation>
    <scope>NUCLEOTIDE SEQUENCE [LARGE SCALE GENOMIC DNA]</scope>
    <source>
        <strain evidence="2">J267</strain>
        <tissue evidence="2">Leaf</tissue>
    </source>
</reference>
<dbReference type="Gene3D" id="1.25.40.430">
    <property type="match status" value="1"/>
</dbReference>
<dbReference type="GO" id="GO:0051754">
    <property type="term" value="P:meiotic sister chromatid cohesion, centromeric"/>
    <property type="evidence" value="ECO:0007669"/>
    <property type="project" value="TreeGrafter"/>
</dbReference>
<dbReference type="AlphaFoldDB" id="A0A5J4ZZU3"/>
<protein>
    <recommendedName>
        <fullName evidence="1">BUB1 N-terminal domain-containing protein</fullName>
    </recommendedName>
</protein>
<dbReference type="InterPro" id="IPR015661">
    <property type="entry name" value="Bub1/Mad3"/>
</dbReference>